<evidence type="ECO:0000256" key="6">
    <source>
        <dbReference type="ARBA" id="ARBA00022777"/>
    </source>
</evidence>
<feature type="compositionally biased region" description="Basic and acidic residues" evidence="10">
    <location>
        <begin position="210"/>
        <end position="222"/>
    </location>
</feature>
<dbReference type="EMBL" id="CAVLGL010000068">
    <property type="protein sequence ID" value="CAK1584392.1"/>
    <property type="molecule type" value="Genomic_DNA"/>
</dbReference>
<dbReference type="InterPro" id="IPR057570">
    <property type="entry name" value="NOL9_C"/>
</dbReference>
<keyword evidence="8" id="KW-0539">Nucleus</keyword>
<evidence type="ECO:0000256" key="9">
    <source>
        <dbReference type="ARBA" id="ARBA00071212"/>
    </source>
</evidence>
<dbReference type="GO" id="GO:0005730">
    <property type="term" value="C:nucleolus"/>
    <property type="evidence" value="ECO:0007669"/>
    <property type="project" value="UniProtKB-SubCell"/>
</dbReference>
<dbReference type="AlphaFoldDB" id="A0AAV1KRA7"/>
<evidence type="ECO:0000256" key="8">
    <source>
        <dbReference type="ARBA" id="ARBA00023242"/>
    </source>
</evidence>
<sequence>MEFFEKAHAVKNKYVPKKETKTEDKIKKQLKQMLYGYKKSDNELIRKSENVIDDYDSASVSSFSDLDLTSSDNGTTKATLDSSDLDSLSNLTEDGADSSSKISLVEEISLNKDSSELTAVDDLISDGKNEKEASSDALEEDTSLLLSGDLLSLCSSDESESSKSSLFDVDGALASKIHERLKNIKNEPKDKSKRKYMENTNVTGDEQGSGDEHLPSAKDKHVVQTKRSKKVSHISERITGVVISDQDLMKNENILFHRNNALDSIIPSPPFVSIKAKNVSSQNLNDIIGQYRYATIKNITSDQSNITLSNFNSTNDWKVEDINLEADKDEVNSLDPELGTEINVNDIEIDLTDSDNSSQPHNESFTINNDTIESEEITEMDNLSESDGNSTENLQIFCGENCYIVVLRHPSNLFIHGKVIIKRLGGTAQIYGYNLQDKPCEVYAPFHNFAQCIRTVESNNDYYGLFNKLTTNGLSVAEAEGIVTTLGSYDVIVALEKLQSIKMDFVENNFNVTNLFSRSNENIEDRLKRASEDLCCSLYSSQPYKHLEESPNWQQAVSFGFNDRSRGIVCGGKGAGKSTFLRYYVNQLLSRGPVLVVDLDPGQCEFTVAGNISATIVKEPLLGPNFTHLKKPEIMLNVGMISTMDNTRRYISAVDSLITRCSNDERLSNMPWIVNTMGMCNAIGLKFICFIILRTQPTFLLQIELQALRKNFEFRLIPQKIEELYEEFKNDRLFEQLSRPDQLLYSYIISPAETYRVNTHMETHNFSLAPRDERYLNILAYFGELLHVQKCNNLLEITPYSVRLQDLFVVTNIKTQKESITKVLNGKVVALCQQTQCDKTAKVFTLGDKPMLSHGHGLIRGVDWEKDVIYVITPISPNDLALVDTILYCDWVPELRGQEKNLPEGTVIPYRTQSQFQQRQLMFAPRRRFNPLQLLKMSRNS</sequence>
<gene>
    <name evidence="14" type="ORF">PARMNEM_LOCUS5648</name>
</gene>
<dbReference type="InterPro" id="IPR032319">
    <property type="entry name" value="CLP1_P"/>
</dbReference>
<dbReference type="InterPro" id="IPR045116">
    <property type="entry name" value="Clp1/Grc3"/>
</dbReference>
<evidence type="ECO:0000313" key="14">
    <source>
        <dbReference type="EMBL" id="CAK1584392.1"/>
    </source>
</evidence>
<feature type="domain" description="Clp1 P-loop" evidence="11">
    <location>
        <begin position="571"/>
        <end position="713"/>
    </location>
</feature>
<keyword evidence="6" id="KW-0418">Kinase</keyword>
<comment type="subcellular location">
    <subcellularLocation>
        <location evidence="1">Nucleus</location>
        <location evidence="1">Nucleolus</location>
    </subcellularLocation>
</comment>
<dbReference type="GO" id="GO:0005524">
    <property type="term" value="F:ATP binding"/>
    <property type="evidence" value="ECO:0007669"/>
    <property type="project" value="UniProtKB-KW"/>
</dbReference>
<evidence type="ECO:0000256" key="7">
    <source>
        <dbReference type="ARBA" id="ARBA00022840"/>
    </source>
</evidence>
<evidence type="ECO:0000256" key="5">
    <source>
        <dbReference type="ARBA" id="ARBA00022741"/>
    </source>
</evidence>
<keyword evidence="5" id="KW-0547">Nucleotide-binding</keyword>
<feature type="region of interest" description="Disordered" evidence="10">
    <location>
        <begin position="68"/>
        <end position="87"/>
    </location>
</feature>
<dbReference type="SUPFAM" id="SSF52540">
    <property type="entry name" value="P-loop containing nucleoside triphosphate hydrolases"/>
    <property type="match status" value="1"/>
</dbReference>
<evidence type="ECO:0000259" key="11">
    <source>
        <dbReference type="Pfam" id="PF16575"/>
    </source>
</evidence>
<dbReference type="Pfam" id="PF16575">
    <property type="entry name" value="CLP1_P"/>
    <property type="match status" value="1"/>
</dbReference>
<feature type="domain" description="NOL9 C-terminal" evidence="13">
    <location>
        <begin position="797"/>
        <end position="889"/>
    </location>
</feature>
<accession>A0AAV1KRA7</accession>
<proteinExistence type="inferred from homology"/>
<dbReference type="InterPro" id="IPR057573">
    <property type="entry name" value="NOL9_N"/>
</dbReference>
<comment type="caution">
    <text evidence="14">The sequence shown here is derived from an EMBL/GenBank/DDBJ whole genome shotgun (WGS) entry which is preliminary data.</text>
</comment>
<dbReference type="GO" id="GO:0000448">
    <property type="term" value="P:cleavage in ITS2 between 5.8S rRNA and LSU-rRNA of tricistronic rRNA transcript (SSU-rRNA, 5.8S rRNA, LSU-rRNA)"/>
    <property type="evidence" value="ECO:0007669"/>
    <property type="project" value="TreeGrafter"/>
</dbReference>
<keyword evidence="7" id="KW-0067">ATP-binding</keyword>
<organism evidence="14 15">
    <name type="scientific">Parnassius mnemosyne</name>
    <name type="common">clouded apollo</name>
    <dbReference type="NCBI Taxonomy" id="213953"/>
    <lineage>
        <taxon>Eukaryota</taxon>
        <taxon>Metazoa</taxon>
        <taxon>Ecdysozoa</taxon>
        <taxon>Arthropoda</taxon>
        <taxon>Hexapoda</taxon>
        <taxon>Insecta</taxon>
        <taxon>Pterygota</taxon>
        <taxon>Neoptera</taxon>
        <taxon>Endopterygota</taxon>
        <taxon>Lepidoptera</taxon>
        <taxon>Glossata</taxon>
        <taxon>Ditrysia</taxon>
        <taxon>Papilionoidea</taxon>
        <taxon>Papilionidae</taxon>
        <taxon>Parnassiinae</taxon>
        <taxon>Parnassini</taxon>
        <taxon>Parnassius</taxon>
        <taxon>Driopa</taxon>
    </lineage>
</organism>
<dbReference type="InterPro" id="IPR027417">
    <property type="entry name" value="P-loop_NTPase"/>
</dbReference>
<dbReference type="GO" id="GO:0051731">
    <property type="term" value="F:polynucleotide 5'-hydroxyl-kinase activity"/>
    <property type="evidence" value="ECO:0007669"/>
    <property type="project" value="InterPro"/>
</dbReference>
<protein>
    <recommendedName>
        <fullName evidence="9">Polynucleotide 5'-hydroxyl-kinase NOL9</fullName>
    </recommendedName>
</protein>
<dbReference type="PANTHER" id="PTHR12755:SF3">
    <property type="entry name" value="POLYNUCLEOTIDE 5'-HYDROXYL-KINASE NOL9"/>
    <property type="match status" value="1"/>
</dbReference>
<feature type="domain" description="NOL9 N-terminal" evidence="12">
    <location>
        <begin position="394"/>
        <end position="539"/>
    </location>
</feature>
<keyword evidence="4" id="KW-0808">Transferase</keyword>
<dbReference type="Pfam" id="PF24419">
    <property type="entry name" value="Cupin_NOL9"/>
    <property type="match status" value="1"/>
</dbReference>
<evidence type="ECO:0000256" key="1">
    <source>
        <dbReference type="ARBA" id="ARBA00004604"/>
    </source>
</evidence>
<evidence type="ECO:0000313" key="15">
    <source>
        <dbReference type="Proteomes" id="UP001314205"/>
    </source>
</evidence>
<evidence type="ECO:0000256" key="3">
    <source>
        <dbReference type="ARBA" id="ARBA00022552"/>
    </source>
</evidence>
<keyword evidence="15" id="KW-1185">Reference proteome</keyword>
<name>A0AAV1KRA7_9NEOP</name>
<feature type="region of interest" description="Disordered" evidence="10">
    <location>
        <begin position="201"/>
        <end position="228"/>
    </location>
</feature>
<comment type="similarity">
    <text evidence="2">Belongs to the Clp1 family. NOL9/GRC3 subfamily.</text>
</comment>
<evidence type="ECO:0000256" key="10">
    <source>
        <dbReference type="SAM" id="MobiDB-lite"/>
    </source>
</evidence>
<evidence type="ECO:0000256" key="4">
    <source>
        <dbReference type="ARBA" id="ARBA00022679"/>
    </source>
</evidence>
<dbReference type="PANTHER" id="PTHR12755">
    <property type="entry name" value="CLEAVAGE/POLYADENYLATION FACTOR IA SUBUNIT CLP1P"/>
    <property type="match status" value="1"/>
</dbReference>
<evidence type="ECO:0000259" key="12">
    <source>
        <dbReference type="Pfam" id="PF24419"/>
    </source>
</evidence>
<evidence type="ECO:0000256" key="2">
    <source>
        <dbReference type="ARBA" id="ARBA00011003"/>
    </source>
</evidence>
<dbReference type="Proteomes" id="UP001314205">
    <property type="component" value="Unassembled WGS sequence"/>
</dbReference>
<dbReference type="Gene3D" id="3.40.50.300">
    <property type="entry name" value="P-loop containing nucleotide triphosphate hydrolases"/>
    <property type="match status" value="1"/>
</dbReference>
<dbReference type="Pfam" id="PF25467">
    <property type="entry name" value="NOL9_C"/>
    <property type="match status" value="1"/>
</dbReference>
<evidence type="ECO:0000259" key="13">
    <source>
        <dbReference type="Pfam" id="PF25467"/>
    </source>
</evidence>
<reference evidence="14 15" key="1">
    <citation type="submission" date="2023-11" db="EMBL/GenBank/DDBJ databases">
        <authorList>
            <person name="Hedman E."/>
            <person name="Englund M."/>
            <person name="Stromberg M."/>
            <person name="Nyberg Akerstrom W."/>
            <person name="Nylinder S."/>
            <person name="Jareborg N."/>
            <person name="Kallberg Y."/>
            <person name="Kronander E."/>
        </authorList>
    </citation>
    <scope>NUCLEOTIDE SEQUENCE [LARGE SCALE GENOMIC DNA]</scope>
</reference>
<keyword evidence="3" id="KW-0698">rRNA processing</keyword>